<dbReference type="Proteomes" id="UP001172457">
    <property type="component" value="Chromosome 8"/>
</dbReference>
<feature type="compositionally biased region" description="Polar residues" evidence="10">
    <location>
        <begin position="50"/>
        <end position="59"/>
    </location>
</feature>
<feature type="compositionally biased region" description="Basic residues" evidence="10">
    <location>
        <begin position="729"/>
        <end position="739"/>
    </location>
</feature>
<dbReference type="SUPFAM" id="SSF51445">
    <property type="entry name" value="(Trans)glycosidases"/>
    <property type="match status" value="2"/>
</dbReference>
<dbReference type="PRINTS" id="PR00750">
    <property type="entry name" value="BETAAMYLASE"/>
</dbReference>
<dbReference type="Pfam" id="PF05687">
    <property type="entry name" value="BES1_N"/>
    <property type="match status" value="1"/>
</dbReference>
<dbReference type="Pfam" id="PF22936">
    <property type="entry name" value="Pol_BBD"/>
    <property type="match status" value="1"/>
</dbReference>
<dbReference type="SUPFAM" id="SSF53098">
    <property type="entry name" value="Ribonuclease H-like"/>
    <property type="match status" value="1"/>
</dbReference>
<dbReference type="Gene3D" id="3.20.20.80">
    <property type="entry name" value="Glycosidases"/>
    <property type="match status" value="2"/>
</dbReference>
<dbReference type="PANTHER" id="PTHR31352:SF47">
    <property type="entry name" value="BETA-AMYLASE 7"/>
    <property type="match status" value="1"/>
</dbReference>
<keyword evidence="14" id="KW-1185">Reference proteome</keyword>
<dbReference type="PROSITE" id="PS50158">
    <property type="entry name" value="ZF_CCHC"/>
    <property type="match status" value="1"/>
</dbReference>
<dbReference type="EMBL" id="JARYMX010000008">
    <property type="protein sequence ID" value="KAJ9539424.1"/>
    <property type="molecule type" value="Genomic_DNA"/>
</dbReference>
<dbReference type="PANTHER" id="PTHR31352">
    <property type="entry name" value="BETA-AMYLASE 1, CHLOROPLASTIC"/>
    <property type="match status" value="1"/>
</dbReference>
<dbReference type="InterPro" id="IPR001554">
    <property type="entry name" value="Glyco_hydro_14"/>
</dbReference>
<evidence type="ECO:0000256" key="4">
    <source>
        <dbReference type="ARBA" id="ARBA00022801"/>
    </source>
</evidence>
<keyword evidence="5 9" id="KW-0119">Carbohydrate metabolism</keyword>
<gene>
    <name evidence="13" type="ORF">OSB04_032157</name>
</gene>
<dbReference type="InterPro" id="IPR001584">
    <property type="entry name" value="Integrase_cat-core"/>
</dbReference>
<evidence type="ECO:0000313" key="14">
    <source>
        <dbReference type="Proteomes" id="UP001172457"/>
    </source>
</evidence>
<dbReference type="InterPro" id="IPR017853">
    <property type="entry name" value="GH"/>
</dbReference>
<dbReference type="InterPro" id="IPR036875">
    <property type="entry name" value="Znf_CCHC_sf"/>
</dbReference>
<feature type="compositionally biased region" description="Low complexity" evidence="10">
    <location>
        <begin position="60"/>
        <end position="71"/>
    </location>
</feature>
<proteinExistence type="inferred from homology"/>
<feature type="region of interest" description="Disordered" evidence="10">
    <location>
        <begin position="692"/>
        <end position="747"/>
    </location>
</feature>
<dbReference type="InterPro" id="IPR001878">
    <property type="entry name" value="Znf_CCHC"/>
</dbReference>
<dbReference type="GO" id="GO:0006355">
    <property type="term" value="P:regulation of DNA-templated transcription"/>
    <property type="evidence" value="ECO:0007669"/>
    <property type="project" value="UniProtKB-ARBA"/>
</dbReference>
<dbReference type="Pfam" id="PF00098">
    <property type="entry name" value="zf-CCHC"/>
    <property type="match status" value="1"/>
</dbReference>
<feature type="domain" description="CCHC-type" evidence="11">
    <location>
        <begin position="750"/>
        <end position="765"/>
    </location>
</feature>
<dbReference type="GO" id="GO:0000272">
    <property type="term" value="P:polysaccharide catabolic process"/>
    <property type="evidence" value="ECO:0007669"/>
    <property type="project" value="UniProtKB-KW"/>
</dbReference>
<comment type="similarity">
    <text evidence="2 9">Belongs to the glycosyl hydrolase 14 family.</text>
</comment>
<feature type="domain" description="Integrase catalytic" evidence="12">
    <location>
        <begin position="1000"/>
        <end position="1168"/>
    </location>
</feature>
<evidence type="ECO:0000259" key="12">
    <source>
        <dbReference type="PROSITE" id="PS50994"/>
    </source>
</evidence>
<accession>A0AA38SC66</accession>
<keyword evidence="6 9" id="KW-0326">Glycosidase</keyword>
<dbReference type="Pfam" id="PF13976">
    <property type="entry name" value="gag_pre-integrs"/>
    <property type="match status" value="1"/>
</dbReference>
<reference evidence="13" key="1">
    <citation type="submission" date="2023-03" db="EMBL/GenBank/DDBJ databases">
        <title>Chromosome-scale reference genome and RAD-based genetic map of yellow starthistle (Centaurea solstitialis) reveal putative structural variation and QTLs associated with invader traits.</title>
        <authorList>
            <person name="Reatini B."/>
            <person name="Cang F.A."/>
            <person name="Jiang Q."/>
            <person name="Mckibben M.T.W."/>
            <person name="Barker M.S."/>
            <person name="Rieseberg L.H."/>
            <person name="Dlugosch K.M."/>
        </authorList>
    </citation>
    <scope>NUCLEOTIDE SEQUENCE</scope>
    <source>
        <strain evidence="13">CAN-66</strain>
        <tissue evidence="13">Leaf</tissue>
    </source>
</reference>
<dbReference type="InterPro" id="IPR018238">
    <property type="entry name" value="Glyco_hydro_14_CS"/>
</dbReference>
<evidence type="ECO:0000259" key="11">
    <source>
        <dbReference type="PROSITE" id="PS50158"/>
    </source>
</evidence>
<dbReference type="SMART" id="SM00343">
    <property type="entry name" value="ZnF_C2HC"/>
    <property type="match status" value="1"/>
</dbReference>
<feature type="region of interest" description="Disordered" evidence="10">
    <location>
        <begin position="141"/>
        <end position="166"/>
    </location>
</feature>
<evidence type="ECO:0000256" key="10">
    <source>
        <dbReference type="SAM" id="MobiDB-lite"/>
    </source>
</evidence>
<dbReference type="EC" id="3.2.1.2" evidence="3 9"/>
<evidence type="ECO:0000256" key="5">
    <source>
        <dbReference type="ARBA" id="ARBA00023277"/>
    </source>
</evidence>
<evidence type="ECO:0000313" key="13">
    <source>
        <dbReference type="EMBL" id="KAJ9539424.1"/>
    </source>
</evidence>
<dbReference type="Gene3D" id="3.30.420.10">
    <property type="entry name" value="Ribonuclease H-like superfamily/Ribonuclease H"/>
    <property type="match status" value="1"/>
</dbReference>
<dbReference type="Pfam" id="PF25597">
    <property type="entry name" value="SH3_retrovirus"/>
    <property type="match status" value="1"/>
</dbReference>
<feature type="compositionally biased region" description="Basic and acidic residues" evidence="10">
    <location>
        <begin position="79"/>
        <end position="90"/>
    </location>
</feature>
<name>A0AA38SC66_9ASTR</name>
<feature type="region of interest" description="Disordered" evidence="10">
    <location>
        <begin position="1"/>
        <end position="90"/>
    </location>
</feature>
<dbReference type="InterPro" id="IPR036397">
    <property type="entry name" value="RNaseH_sf"/>
</dbReference>
<dbReference type="InterPro" id="IPR008540">
    <property type="entry name" value="BES1_N"/>
</dbReference>
<keyword evidence="8" id="KW-0862">Zinc</keyword>
<feature type="compositionally biased region" description="Polar residues" evidence="10">
    <location>
        <begin position="701"/>
        <end position="710"/>
    </location>
</feature>
<evidence type="ECO:0000256" key="2">
    <source>
        <dbReference type="ARBA" id="ARBA00005652"/>
    </source>
</evidence>
<comment type="caution">
    <text evidence="13">The sequence shown here is derived from an EMBL/GenBank/DDBJ whole genome shotgun (WGS) entry which is preliminary data.</text>
</comment>
<dbReference type="GO" id="GO:0008270">
    <property type="term" value="F:zinc ion binding"/>
    <property type="evidence" value="ECO:0007669"/>
    <property type="project" value="UniProtKB-KW"/>
</dbReference>
<evidence type="ECO:0000256" key="1">
    <source>
        <dbReference type="ARBA" id="ARBA00000546"/>
    </source>
</evidence>
<dbReference type="GO" id="GO:0016161">
    <property type="term" value="F:beta-amylase activity"/>
    <property type="evidence" value="ECO:0007669"/>
    <property type="project" value="UniProtKB-EC"/>
</dbReference>
<protein>
    <recommendedName>
        <fullName evidence="3 9">Beta-amylase</fullName>
        <ecNumber evidence="3 9">3.2.1.2</ecNumber>
    </recommendedName>
</protein>
<evidence type="ECO:0000256" key="6">
    <source>
        <dbReference type="ARBA" id="ARBA00023295"/>
    </source>
</evidence>
<dbReference type="PROSITE" id="PS00506">
    <property type="entry name" value="BETA_AMYLASE_1"/>
    <property type="match status" value="1"/>
</dbReference>
<dbReference type="InterPro" id="IPR057670">
    <property type="entry name" value="SH3_retrovirus"/>
</dbReference>
<evidence type="ECO:0000256" key="9">
    <source>
        <dbReference type="RuleBase" id="RU000509"/>
    </source>
</evidence>
<keyword evidence="8" id="KW-0479">Metal-binding</keyword>
<dbReference type="Pfam" id="PF14223">
    <property type="entry name" value="Retrotran_gag_2"/>
    <property type="match status" value="1"/>
</dbReference>
<dbReference type="GO" id="GO:0003676">
    <property type="term" value="F:nucleic acid binding"/>
    <property type="evidence" value="ECO:0007669"/>
    <property type="project" value="InterPro"/>
</dbReference>
<keyword evidence="7 9" id="KW-0624">Polysaccharide degradation</keyword>
<evidence type="ECO:0000256" key="8">
    <source>
        <dbReference type="PROSITE-ProRule" id="PRU00047"/>
    </source>
</evidence>
<dbReference type="Pfam" id="PF00665">
    <property type="entry name" value="rve"/>
    <property type="match status" value="1"/>
</dbReference>
<dbReference type="Gene3D" id="4.10.60.10">
    <property type="entry name" value="Zinc finger, CCHC-type"/>
    <property type="match status" value="1"/>
</dbReference>
<dbReference type="InterPro" id="IPR054722">
    <property type="entry name" value="PolX-like_BBD"/>
</dbReference>
<sequence length="1504" mass="168641">MATEMQRFGTSEEEDEEMGLDVKEEGENDEDDDDKNSTPPTMVGVDGGLLTSSRSNNRFQHQQQFQDQMTPQGGGRRCRPVEEKERTKLRERQRRAITAKILAGLRRHGNYNLRVRADINDVIAALAREAGWVVLPDGTTFPSRSQGGRPAAGASSTVATSSTSLPLQQNQAASLRGISSACPIRMDNEACQMKGLYVPSSSAYDVSSSGRSQSSHMLGVEVDGQDDPLIGVSVDTVSCREVVDMPSKLQERDFAGTPYVPVYVLLPLGAINMKCELVDPDGLLKQLRVLKSINVDGIMVDCWWGIVEAHVPQEYNWKGYKRLFQMVRELKLKLQVVMSFHECGGNVGDDVCIPLPHWVAEIGRSNPDIFFTDKSGRRNPECLSWGIDKERVLRGRTASEVYFDYMRSFRVEFDEFFVDGLISMIEIGLGPCGELRYPSNPVKHGWRYPGVGEFQCYDRYMLKSLTKAAETRGHLFWARGPENAGSYNSRPHETGFFCNGGDYDSYYGRFSRTMSSHTIMIDKFTGKNNFSLWRIKMRALLKQQGIWTPLSGERPDEMTESEFAKQDEKAHSTILLYLADEVIYEVADEESAASLWLKLESLYMTKSLTNKLLLKQRLFSLRMKEGMLLKEHLDELNSILMDLKNVEVKIDDEDAALILLVSLPPSYENFVNSFVVGRDTITMEEVRSSLHSRELRHKASGSGSEVQSVGLSVVNGDRDRGREKEKGNWKSKGRSRSKTRGPGGWQREGCHYCKEPGHWKNECPKLRAKGSAAVVNDDSGSEDDLVLTVVANDNSSLEDDLVLSVGNRINYSVDWILDTGGAFHMTPHKEWFSTYEKVAIGSVSMGNDMPCDVVGIGSVSIKMHDGVVRTLTDVRHVPEMKKNLISLGVLDKKGFKYSGGGGVIRVTKGALVVMKGVMKGTLYFLEGSTIVGNAAPAHSLVENESDLTRLWHMRLGHVSEKGMVILSKKGLLGGHKVADLAFCEHCIFGKQRRVSFSKAVHTTKSTLDYLHADCWGPSQVPSLGGGRYFLSIIDDYSRMTWVFILKHKSEAFGKFKDWKVLIENQVGKKIKRLRTDNGLEFCSGEFDRFCKDEGIARHRTVRHTPQQNGVAERMNRTLLERVRCVLSNAGLSRSFWAEALNTVCYLVNRSPATAIDCKTPFEVWSGKPADYTGLRVFGCPSYYHVKEGKLEPRSKKGLFMGYGDGVKGYRIWSLGKRKVILSRDVVFDEESMLRGVKGSSTPSVQEENVSEQVEFELNGPDEGENPIGQPINMSQNDPIVSENQQNPAEFRSIALDKPRRQVSRPVRYGFDDVVAYALQVAEGVEFFEPFTYKEAVTSKEADVLLSGVHWWYKTASHAAELTAGFYNSSNRDGYAAIMEMLKKHGVSLNFTLAQMGISDPHMDSSEAYGDPDGLAWQVVNAAWDSSLLITSENVLPRLDKVSYNHVLEKAKPLNDPDGRHYSAFTYLRLGPLLMEPHNIMEFERFVKRMHGKLHLHLTRVSYHI</sequence>
<feature type="compositionally biased region" description="Low complexity" evidence="10">
    <location>
        <begin position="151"/>
        <end position="164"/>
    </location>
</feature>
<dbReference type="Pfam" id="PF01373">
    <property type="entry name" value="Glyco_hydro_14"/>
    <property type="match status" value="2"/>
</dbReference>
<keyword evidence="4 9" id="KW-0378">Hydrolase</keyword>
<feature type="compositionally biased region" description="Basic and acidic residues" evidence="10">
    <location>
        <begin position="716"/>
        <end position="728"/>
    </location>
</feature>
<evidence type="ECO:0000256" key="7">
    <source>
        <dbReference type="ARBA" id="ARBA00023326"/>
    </source>
</evidence>
<dbReference type="InterPro" id="IPR012337">
    <property type="entry name" value="RNaseH-like_sf"/>
</dbReference>
<comment type="catalytic activity">
    <reaction evidence="1 9">
        <text>Hydrolysis of (1-&gt;4)-alpha-D-glucosidic linkages in polysaccharides so as to remove successive maltose units from the non-reducing ends of the chains.</text>
        <dbReference type="EC" id="3.2.1.2"/>
    </reaction>
</comment>
<dbReference type="SUPFAM" id="SSF57756">
    <property type="entry name" value="Retrovirus zinc finger-like domains"/>
    <property type="match status" value="1"/>
</dbReference>
<evidence type="ECO:0000256" key="3">
    <source>
        <dbReference type="ARBA" id="ARBA00012594"/>
    </source>
</evidence>
<dbReference type="InterPro" id="IPR025724">
    <property type="entry name" value="GAG-pre-integrase_dom"/>
</dbReference>
<dbReference type="PROSITE" id="PS50994">
    <property type="entry name" value="INTEGRASE"/>
    <property type="match status" value="1"/>
</dbReference>
<organism evidence="13 14">
    <name type="scientific">Centaurea solstitialis</name>
    <name type="common">yellow star-thistle</name>
    <dbReference type="NCBI Taxonomy" id="347529"/>
    <lineage>
        <taxon>Eukaryota</taxon>
        <taxon>Viridiplantae</taxon>
        <taxon>Streptophyta</taxon>
        <taxon>Embryophyta</taxon>
        <taxon>Tracheophyta</taxon>
        <taxon>Spermatophyta</taxon>
        <taxon>Magnoliopsida</taxon>
        <taxon>eudicotyledons</taxon>
        <taxon>Gunneridae</taxon>
        <taxon>Pentapetalae</taxon>
        <taxon>asterids</taxon>
        <taxon>campanulids</taxon>
        <taxon>Asterales</taxon>
        <taxon>Asteraceae</taxon>
        <taxon>Carduoideae</taxon>
        <taxon>Cardueae</taxon>
        <taxon>Centaureinae</taxon>
        <taxon>Centaurea</taxon>
    </lineage>
</organism>
<keyword evidence="8" id="KW-0863">Zinc-finger</keyword>
<dbReference type="GO" id="GO:0015074">
    <property type="term" value="P:DNA integration"/>
    <property type="evidence" value="ECO:0007669"/>
    <property type="project" value="InterPro"/>
</dbReference>